<sequence>MASDLDLPSPPFLDIPGIANFRDIGGYPSSSNGSSQSSVRRGLVFRSADPSKVLPEGLEKMKELGIKKVFDLRSIPEIKRDGPEWEGVEVDTNKFDSGILRVWTPVFAGEDYSPEQIALRYKEYTRAGSEGFVKAYKDILAAAPNAYRTILLHLAQPSPEPCVVHCTAGKDRTGLLVALLYLLCDVPPEVIVKEYALTDLGLANLKPLFMERLLKNPLLAGDETGTRRMTSSKPENMRASLTMIEEVYGGAETYCRERLGFDDATLEQLRKNLTESTPPTL</sequence>
<evidence type="ECO:0000313" key="1">
    <source>
        <dbReference type="EMBL" id="KAK8219847.1"/>
    </source>
</evidence>
<protein>
    <submittedName>
        <fullName evidence="1">Uncharacterized protein</fullName>
    </submittedName>
</protein>
<evidence type="ECO:0000313" key="2">
    <source>
        <dbReference type="Proteomes" id="UP001320706"/>
    </source>
</evidence>
<accession>A0ACC3SMZ0</accession>
<keyword evidence="2" id="KW-1185">Reference proteome</keyword>
<reference evidence="1" key="1">
    <citation type="submission" date="2024-02" db="EMBL/GenBank/DDBJ databases">
        <title>Metagenome Assembled Genome of Zalaria obscura JY119.</title>
        <authorList>
            <person name="Vighnesh L."/>
            <person name="Jagadeeshwari U."/>
            <person name="Venkata Ramana C."/>
            <person name="Sasikala C."/>
        </authorList>
    </citation>
    <scope>NUCLEOTIDE SEQUENCE</scope>
    <source>
        <strain evidence="1">JY119</strain>
    </source>
</reference>
<organism evidence="1 2">
    <name type="scientific">Zalaria obscura</name>
    <dbReference type="NCBI Taxonomy" id="2024903"/>
    <lineage>
        <taxon>Eukaryota</taxon>
        <taxon>Fungi</taxon>
        <taxon>Dikarya</taxon>
        <taxon>Ascomycota</taxon>
        <taxon>Pezizomycotina</taxon>
        <taxon>Dothideomycetes</taxon>
        <taxon>Dothideomycetidae</taxon>
        <taxon>Dothideales</taxon>
        <taxon>Zalariaceae</taxon>
        <taxon>Zalaria</taxon>
    </lineage>
</organism>
<proteinExistence type="predicted"/>
<gene>
    <name evidence="1" type="ORF">M8818_000821</name>
</gene>
<name>A0ACC3SMZ0_9PEZI</name>
<dbReference type="Proteomes" id="UP001320706">
    <property type="component" value="Unassembled WGS sequence"/>
</dbReference>
<comment type="caution">
    <text evidence="1">The sequence shown here is derived from an EMBL/GenBank/DDBJ whole genome shotgun (WGS) entry which is preliminary data.</text>
</comment>
<dbReference type="EMBL" id="JAMKPW020000003">
    <property type="protein sequence ID" value="KAK8219847.1"/>
    <property type="molecule type" value="Genomic_DNA"/>
</dbReference>